<evidence type="ECO:0000256" key="13">
    <source>
        <dbReference type="ARBA" id="ARBA00049221"/>
    </source>
</evidence>
<proteinExistence type="inferred from homology"/>
<feature type="transmembrane region" description="Helical" evidence="17">
    <location>
        <begin position="205"/>
        <end position="228"/>
    </location>
</feature>
<dbReference type="KEGG" id="bany:112048989"/>
<evidence type="ECO:0000313" key="19">
    <source>
        <dbReference type="RefSeq" id="XP_023942477.2"/>
    </source>
</evidence>
<gene>
    <name evidence="19" type="primary">LOC112048989</name>
</gene>
<evidence type="ECO:0000256" key="10">
    <source>
        <dbReference type="ARBA" id="ARBA00048680"/>
    </source>
</evidence>
<comment type="catalytic activity">
    <reaction evidence="11">
        <text>12-(9Z-octadecenoyloxy)-octadecanoate + H2O = 12-hydroxyoctadecanoate + (9Z)-octadecenoate + H(+)</text>
        <dbReference type="Rhea" id="RHEA:52060"/>
        <dbReference type="ChEBI" id="CHEBI:15377"/>
        <dbReference type="ChEBI" id="CHEBI:15378"/>
        <dbReference type="ChEBI" id="CHEBI:30823"/>
        <dbReference type="ChEBI" id="CHEBI:84201"/>
        <dbReference type="ChEBI" id="CHEBI:136302"/>
    </reaction>
    <physiologicalReaction direction="left-to-right" evidence="11">
        <dbReference type="Rhea" id="RHEA:52061"/>
    </physiologicalReaction>
</comment>
<evidence type="ECO:0000256" key="14">
    <source>
        <dbReference type="ARBA" id="ARBA00049296"/>
    </source>
</evidence>
<evidence type="ECO:0000313" key="18">
    <source>
        <dbReference type="Proteomes" id="UP001652582"/>
    </source>
</evidence>
<dbReference type="GeneID" id="112048989"/>
<comment type="similarity">
    <text evidence="3">Belongs to the AIG1 family.</text>
</comment>
<dbReference type="OrthoDB" id="1898221at2759"/>
<evidence type="ECO:0000256" key="12">
    <source>
        <dbReference type="ARBA" id="ARBA00048800"/>
    </source>
</evidence>
<evidence type="ECO:0000256" key="3">
    <source>
        <dbReference type="ARBA" id="ARBA00009300"/>
    </source>
</evidence>
<evidence type="ECO:0000256" key="16">
    <source>
        <dbReference type="ARBA" id="ARBA00049428"/>
    </source>
</evidence>
<evidence type="ECO:0000256" key="1">
    <source>
        <dbReference type="ARBA" id="ARBA00000923"/>
    </source>
</evidence>
<feature type="transmembrane region" description="Helical" evidence="17">
    <location>
        <begin position="94"/>
        <end position="114"/>
    </location>
</feature>
<reference evidence="19" key="1">
    <citation type="submission" date="2025-08" db="UniProtKB">
        <authorList>
            <consortium name="RefSeq"/>
        </authorList>
    </citation>
    <scope>IDENTIFICATION</scope>
</reference>
<dbReference type="GO" id="GO:0012505">
    <property type="term" value="C:endomembrane system"/>
    <property type="evidence" value="ECO:0007669"/>
    <property type="project" value="UniProtKB-SubCell"/>
</dbReference>
<evidence type="ECO:0000256" key="11">
    <source>
        <dbReference type="ARBA" id="ARBA00048701"/>
    </source>
</evidence>
<evidence type="ECO:0000256" key="6">
    <source>
        <dbReference type="ARBA" id="ARBA00023136"/>
    </source>
</evidence>
<comment type="catalytic activity">
    <reaction evidence="14">
        <text>13-(9Z-octadecenoyloxy)-octadecanoate + H2O = 13-hydroxy-octadecanoate + (9Z)-octadecenoate + H(+)</text>
        <dbReference type="Rhea" id="RHEA:52064"/>
        <dbReference type="ChEBI" id="CHEBI:15377"/>
        <dbReference type="ChEBI" id="CHEBI:15378"/>
        <dbReference type="ChEBI" id="CHEBI:30823"/>
        <dbReference type="ChEBI" id="CHEBI:136303"/>
        <dbReference type="ChEBI" id="CHEBI:136304"/>
    </reaction>
    <physiologicalReaction direction="left-to-right" evidence="14">
        <dbReference type="Rhea" id="RHEA:52065"/>
    </physiologicalReaction>
</comment>
<keyword evidence="4 17" id="KW-0812">Transmembrane</keyword>
<sequence>MKSSNFLLNVRLCVYHFALLHLVYAAIVILPIDMSKDEDPRVSVYIRVKWKLLTCWFNLISLAYFPIAIYCDWKEKHGEWDKENVRKWRKIRDFIMTNILFPTTMYSDYFFWRMWLKDPSLIAPVAIFKYLPPWAQHSLHTVSGIMVMLDIVSLPRRRPKSPWPGLAALIAFCSVYSAVLIISYYSGEVVYSFLDLLNRLELVLLGLLALTEHIFFYTLQWCIVEFVWGKPHMIAKKQV</sequence>
<evidence type="ECO:0000256" key="15">
    <source>
        <dbReference type="ARBA" id="ARBA00049322"/>
    </source>
</evidence>
<comment type="catalytic activity">
    <reaction evidence="8">
        <text>13-octadecanoyloxy-octadecanoate + H2O = 13-hydroxy-octadecanoate + octadecanoate + H(+)</text>
        <dbReference type="Rhea" id="RHEA:52084"/>
        <dbReference type="ChEBI" id="CHEBI:15377"/>
        <dbReference type="ChEBI" id="CHEBI:15378"/>
        <dbReference type="ChEBI" id="CHEBI:25629"/>
        <dbReference type="ChEBI" id="CHEBI:136304"/>
        <dbReference type="ChEBI" id="CHEBI:136335"/>
    </reaction>
    <physiologicalReaction direction="left-to-right" evidence="8">
        <dbReference type="Rhea" id="RHEA:52085"/>
    </physiologicalReaction>
</comment>
<comment type="subcellular location">
    <subcellularLocation>
        <location evidence="2">Endomembrane system</location>
        <topology evidence="2">Multi-pass membrane protein</topology>
    </subcellularLocation>
</comment>
<comment type="catalytic activity">
    <reaction evidence="16">
        <text>12-(9Z-hexadecenoyloxy)-octadecanoate + H2O = 12-hydroxyoctadecanoate + (9Z)-hexadecenoate + H(+)</text>
        <dbReference type="Rhea" id="RHEA:52072"/>
        <dbReference type="ChEBI" id="CHEBI:15377"/>
        <dbReference type="ChEBI" id="CHEBI:15378"/>
        <dbReference type="ChEBI" id="CHEBI:32372"/>
        <dbReference type="ChEBI" id="CHEBI:84201"/>
        <dbReference type="ChEBI" id="CHEBI:136312"/>
    </reaction>
    <physiologicalReaction direction="left-to-right" evidence="16">
        <dbReference type="Rhea" id="RHEA:52073"/>
    </physiologicalReaction>
</comment>
<feature type="transmembrane region" description="Helical" evidence="17">
    <location>
        <begin position="166"/>
        <end position="185"/>
    </location>
</feature>
<evidence type="ECO:0000256" key="9">
    <source>
        <dbReference type="ARBA" id="ARBA00047863"/>
    </source>
</evidence>
<comment type="catalytic activity">
    <reaction evidence="15">
        <text>13-(9Z-hexadecenoyloxy)-octadecanoate + H2O = 13-hydroxy-octadecanoate + (9Z)-hexadecenoate + H(+)</text>
        <dbReference type="Rhea" id="RHEA:52076"/>
        <dbReference type="ChEBI" id="CHEBI:15377"/>
        <dbReference type="ChEBI" id="CHEBI:15378"/>
        <dbReference type="ChEBI" id="CHEBI:32372"/>
        <dbReference type="ChEBI" id="CHEBI:136304"/>
        <dbReference type="ChEBI" id="CHEBI:136315"/>
    </reaction>
    <physiologicalReaction direction="left-to-right" evidence="15">
        <dbReference type="Rhea" id="RHEA:52077"/>
    </physiologicalReaction>
</comment>
<dbReference type="Pfam" id="PF04750">
    <property type="entry name" value="Far-17a_AIG1"/>
    <property type="match status" value="1"/>
</dbReference>
<evidence type="ECO:0000256" key="8">
    <source>
        <dbReference type="ARBA" id="ARBA00047427"/>
    </source>
</evidence>
<protein>
    <submittedName>
        <fullName evidence="19">Androgen-dependent TFPI-regulating protein</fullName>
    </submittedName>
</protein>
<evidence type="ECO:0000256" key="5">
    <source>
        <dbReference type="ARBA" id="ARBA00022989"/>
    </source>
</evidence>
<keyword evidence="6 17" id="KW-0472">Membrane</keyword>
<accession>A0A6J1NBR8</accession>
<dbReference type="Proteomes" id="UP001652582">
    <property type="component" value="Chromosome 9"/>
</dbReference>
<evidence type="ECO:0000256" key="2">
    <source>
        <dbReference type="ARBA" id="ARBA00004127"/>
    </source>
</evidence>
<dbReference type="AlphaFoldDB" id="A0A6J1NBR8"/>
<evidence type="ECO:0000256" key="17">
    <source>
        <dbReference type="SAM" id="Phobius"/>
    </source>
</evidence>
<comment type="catalytic activity">
    <reaction evidence="9">
        <text>9-hexadecanoyloxy-octadecanoate + H2O = 9-hydroxy-octadecanoate + hexadecanoate + H(+)</text>
        <dbReference type="Rhea" id="RHEA:52052"/>
        <dbReference type="ChEBI" id="CHEBI:7896"/>
        <dbReference type="ChEBI" id="CHEBI:15377"/>
        <dbReference type="ChEBI" id="CHEBI:15378"/>
        <dbReference type="ChEBI" id="CHEBI:83670"/>
        <dbReference type="ChEBI" id="CHEBI:136286"/>
    </reaction>
    <physiologicalReaction direction="left-to-right" evidence="9">
        <dbReference type="Rhea" id="RHEA:52053"/>
    </physiologicalReaction>
</comment>
<dbReference type="InterPro" id="IPR006838">
    <property type="entry name" value="ADTRP_AIG1"/>
</dbReference>
<dbReference type="PANTHER" id="PTHR10989:SF16">
    <property type="entry name" value="AT02829P-RELATED"/>
    <property type="match status" value="1"/>
</dbReference>
<evidence type="ECO:0000256" key="7">
    <source>
        <dbReference type="ARBA" id="ARBA00047368"/>
    </source>
</evidence>
<feature type="transmembrane region" description="Helical" evidence="17">
    <location>
        <begin position="134"/>
        <end position="154"/>
    </location>
</feature>
<comment type="catalytic activity">
    <reaction evidence="10">
        <text>12-octadecanoyloxy-octadecanoate + H2O = 12-hydroxyoctadecanoate + octadecanoate + H(+)</text>
        <dbReference type="Rhea" id="RHEA:52080"/>
        <dbReference type="ChEBI" id="CHEBI:15377"/>
        <dbReference type="ChEBI" id="CHEBI:15378"/>
        <dbReference type="ChEBI" id="CHEBI:25629"/>
        <dbReference type="ChEBI" id="CHEBI:84201"/>
        <dbReference type="ChEBI" id="CHEBI:136330"/>
    </reaction>
    <physiologicalReaction direction="left-to-right" evidence="10">
        <dbReference type="Rhea" id="RHEA:52081"/>
    </physiologicalReaction>
</comment>
<keyword evidence="5 17" id="KW-1133">Transmembrane helix</keyword>
<dbReference type="RefSeq" id="XP_023942477.2">
    <property type="nucleotide sequence ID" value="XM_024086709.2"/>
</dbReference>
<comment type="catalytic activity">
    <reaction evidence="13">
        <text>9-octadecanoyloxy-octadecanoate + H2O = 9-hydroxy-octadecanoate + octadecanoate + H(+)</text>
        <dbReference type="Rhea" id="RHEA:52096"/>
        <dbReference type="ChEBI" id="CHEBI:15377"/>
        <dbReference type="ChEBI" id="CHEBI:15378"/>
        <dbReference type="ChEBI" id="CHEBI:25629"/>
        <dbReference type="ChEBI" id="CHEBI:136286"/>
        <dbReference type="ChEBI" id="CHEBI:136373"/>
    </reaction>
    <physiologicalReaction direction="left-to-right" evidence="13">
        <dbReference type="Rhea" id="RHEA:52097"/>
    </physiologicalReaction>
</comment>
<keyword evidence="18" id="KW-1185">Reference proteome</keyword>
<feature type="transmembrane region" description="Helical" evidence="17">
    <location>
        <begin position="12"/>
        <end position="30"/>
    </location>
</feature>
<comment type="catalytic activity">
    <reaction evidence="7">
        <text>12-hexadecanoyloxy-octadecanoate + H2O = 12-hydroxyoctadecanoate + hexadecanoate + H(+)</text>
        <dbReference type="Rhea" id="RHEA:52056"/>
        <dbReference type="ChEBI" id="CHEBI:7896"/>
        <dbReference type="ChEBI" id="CHEBI:15377"/>
        <dbReference type="ChEBI" id="CHEBI:15378"/>
        <dbReference type="ChEBI" id="CHEBI:83677"/>
        <dbReference type="ChEBI" id="CHEBI:84201"/>
    </reaction>
    <physiologicalReaction direction="left-to-right" evidence="7">
        <dbReference type="Rhea" id="RHEA:52057"/>
    </physiologicalReaction>
</comment>
<name>A0A6J1NBR8_BICAN</name>
<evidence type="ECO:0000256" key="4">
    <source>
        <dbReference type="ARBA" id="ARBA00022692"/>
    </source>
</evidence>
<comment type="catalytic activity">
    <reaction evidence="1">
        <text>9-(9Z-hexadecenoyloxy)-octadecanoate + H2O = (9Z)-hexadecenoate + 9-hydroxy-octadecanoate + H(+)</text>
        <dbReference type="Rhea" id="RHEA:52068"/>
        <dbReference type="ChEBI" id="CHEBI:15377"/>
        <dbReference type="ChEBI" id="CHEBI:15378"/>
        <dbReference type="ChEBI" id="CHEBI:32372"/>
        <dbReference type="ChEBI" id="CHEBI:136286"/>
        <dbReference type="ChEBI" id="CHEBI:136309"/>
    </reaction>
    <physiologicalReaction direction="left-to-right" evidence="1">
        <dbReference type="Rhea" id="RHEA:52069"/>
    </physiologicalReaction>
</comment>
<dbReference type="PANTHER" id="PTHR10989">
    <property type="entry name" value="ANDROGEN-INDUCED PROTEIN 1-RELATED"/>
    <property type="match status" value="1"/>
</dbReference>
<comment type="catalytic activity">
    <reaction evidence="12">
        <text>9-(9Z-octadecenoyloxy)-octadecanoate + H2O = 9-hydroxy-octadecanoate + (9Z)-octadecenoate + H(+)</text>
        <dbReference type="Rhea" id="RHEA:52048"/>
        <dbReference type="ChEBI" id="CHEBI:15377"/>
        <dbReference type="ChEBI" id="CHEBI:15378"/>
        <dbReference type="ChEBI" id="CHEBI:30823"/>
        <dbReference type="ChEBI" id="CHEBI:136282"/>
        <dbReference type="ChEBI" id="CHEBI:136286"/>
    </reaction>
    <physiologicalReaction direction="left-to-right" evidence="12">
        <dbReference type="Rhea" id="RHEA:52049"/>
    </physiologicalReaction>
</comment>
<feature type="transmembrane region" description="Helical" evidence="17">
    <location>
        <begin position="50"/>
        <end position="73"/>
    </location>
</feature>
<dbReference type="GO" id="GO:0016020">
    <property type="term" value="C:membrane"/>
    <property type="evidence" value="ECO:0007669"/>
    <property type="project" value="InterPro"/>
</dbReference>
<organism evidence="18 19">
    <name type="scientific">Bicyclus anynana</name>
    <name type="common">Squinting bush brown butterfly</name>
    <dbReference type="NCBI Taxonomy" id="110368"/>
    <lineage>
        <taxon>Eukaryota</taxon>
        <taxon>Metazoa</taxon>
        <taxon>Ecdysozoa</taxon>
        <taxon>Arthropoda</taxon>
        <taxon>Hexapoda</taxon>
        <taxon>Insecta</taxon>
        <taxon>Pterygota</taxon>
        <taxon>Neoptera</taxon>
        <taxon>Endopterygota</taxon>
        <taxon>Lepidoptera</taxon>
        <taxon>Glossata</taxon>
        <taxon>Ditrysia</taxon>
        <taxon>Papilionoidea</taxon>
        <taxon>Nymphalidae</taxon>
        <taxon>Satyrinae</taxon>
        <taxon>Satyrini</taxon>
        <taxon>Mycalesina</taxon>
        <taxon>Bicyclus</taxon>
    </lineage>
</organism>